<reference evidence="7" key="1">
    <citation type="submission" date="2016-12" db="EMBL/GenBank/DDBJ databases">
        <title>Discovery of methanogenic haloarchaea.</title>
        <authorList>
            <person name="Sorokin D.Y."/>
            <person name="Makarova K.S."/>
            <person name="Abbas B."/>
            <person name="Ferrer M."/>
            <person name="Golyshin P.N."/>
        </authorList>
    </citation>
    <scope>NUCLEOTIDE SEQUENCE [LARGE SCALE GENOMIC DNA]</scope>
    <source>
        <strain evidence="7">HMET1</strain>
    </source>
</reference>
<feature type="transmembrane region" description="Helical" evidence="5">
    <location>
        <begin position="237"/>
        <end position="262"/>
    </location>
</feature>
<dbReference type="InterPro" id="IPR051784">
    <property type="entry name" value="Nod_factor_ABC_transporter"/>
</dbReference>
<feature type="transmembrane region" description="Helical" evidence="5">
    <location>
        <begin position="211"/>
        <end position="231"/>
    </location>
</feature>
<dbReference type="InParanoid" id="A0A1Q6DU76"/>
<dbReference type="Pfam" id="PF01061">
    <property type="entry name" value="ABC2_membrane"/>
    <property type="match status" value="1"/>
</dbReference>
<dbReference type="GO" id="GO:0043190">
    <property type="term" value="C:ATP-binding cassette (ABC) transporter complex"/>
    <property type="evidence" value="ECO:0007669"/>
    <property type="project" value="InterPro"/>
</dbReference>
<keyword evidence="2 5" id="KW-0812">Transmembrane</keyword>
<evidence type="ECO:0000256" key="2">
    <source>
        <dbReference type="ARBA" id="ARBA00022692"/>
    </source>
</evidence>
<evidence type="ECO:0000313" key="7">
    <source>
        <dbReference type="EMBL" id="OKY77930.1"/>
    </source>
</evidence>
<evidence type="ECO:0000256" key="5">
    <source>
        <dbReference type="SAM" id="Phobius"/>
    </source>
</evidence>
<feature type="transmembrane region" description="Helical" evidence="5">
    <location>
        <begin position="150"/>
        <end position="173"/>
    </location>
</feature>
<dbReference type="InterPro" id="IPR013525">
    <property type="entry name" value="ABC2_TM"/>
</dbReference>
<protein>
    <submittedName>
        <fullName evidence="7">ABC-type multidrug transport system permease component</fullName>
    </submittedName>
</protein>
<evidence type="ECO:0000313" key="8">
    <source>
        <dbReference type="Proteomes" id="UP000185744"/>
    </source>
</evidence>
<feature type="domain" description="ABC transmembrane type-2" evidence="6">
    <location>
        <begin position="33"/>
        <end position="265"/>
    </location>
</feature>
<proteinExistence type="predicted"/>
<dbReference type="EMBL" id="MSDW01000001">
    <property type="protein sequence ID" value="OKY77930.1"/>
    <property type="molecule type" value="Genomic_DNA"/>
</dbReference>
<feature type="transmembrane region" description="Helical" evidence="5">
    <location>
        <begin position="66"/>
        <end position="85"/>
    </location>
</feature>
<name>A0A1Q6DU76_METT1</name>
<evidence type="ECO:0000256" key="3">
    <source>
        <dbReference type="ARBA" id="ARBA00022989"/>
    </source>
</evidence>
<comment type="caution">
    <text evidence="7">The sequence shown here is derived from an EMBL/GenBank/DDBJ whole genome shotgun (WGS) entry which is preliminary data.</text>
</comment>
<dbReference type="InterPro" id="IPR000412">
    <property type="entry name" value="ABC_2_transport"/>
</dbReference>
<dbReference type="PRINTS" id="PR00164">
    <property type="entry name" value="ABC2TRNSPORT"/>
</dbReference>
<gene>
    <name evidence="7" type="ORF">BTN85_0407</name>
</gene>
<dbReference type="AlphaFoldDB" id="A0A1Q6DU76"/>
<feature type="transmembrane region" description="Helical" evidence="5">
    <location>
        <begin position="116"/>
        <end position="138"/>
    </location>
</feature>
<dbReference type="Proteomes" id="UP000185744">
    <property type="component" value="Unassembled WGS sequence"/>
</dbReference>
<dbReference type="InterPro" id="IPR047817">
    <property type="entry name" value="ABC2_TM_bact-type"/>
</dbReference>
<comment type="subcellular location">
    <subcellularLocation>
        <location evidence="1">Membrane</location>
        <topology evidence="1">Multi-pass membrane protein</topology>
    </subcellularLocation>
</comment>
<dbReference type="STRING" id="1903181.BTN85_0407"/>
<keyword evidence="3 5" id="KW-1133">Transmembrane helix</keyword>
<sequence>MVELDWDSAKISFRSASAVFKRDMKVFWKEIRGNLIRILGQPLFFLIVFGLLLPEMRIFRSNYVEILVPGIMAITAITGSMRSVGGEIALSLDHNEEIRSHILLPLSMKALSIEKIIYGTFQGVFSGLAVLGISLILFSDTISITPLSLLGLIGVFVIGGLTFGGLGLAIGSTFTPPEIMFEVMFVIMMPMMFFGATFYPISEIVELGKIFYYFTLGIPLTYISESIRMLLIPETSYLSINLILSGLLISFIVFVPLGIIAFKKRVIS</sequence>
<evidence type="ECO:0000256" key="1">
    <source>
        <dbReference type="ARBA" id="ARBA00004141"/>
    </source>
</evidence>
<keyword evidence="8" id="KW-1185">Reference proteome</keyword>
<keyword evidence="4 5" id="KW-0472">Membrane</keyword>
<feature type="transmembrane region" description="Helical" evidence="5">
    <location>
        <begin position="35"/>
        <end position="54"/>
    </location>
</feature>
<dbReference type="PANTHER" id="PTHR43229:SF2">
    <property type="entry name" value="NODULATION PROTEIN J"/>
    <property type="match status" value="1"/>
</dbReference>
<dbReference type="PROSITE" id="PS51012">
    <property type="entry name" value="ABC_TM2"/>
    <property type="match status" value="1"/>
</dbReference>
<dbReference type="PANTHER" id="PTHR43229">
    <property type="entry name" value="NODULATION PROTEIN J"/>
    <property type="match status" value="1"/>
</dbReference>
<dbReference type="PIRSF" id="PIRSF006648">
    <property type="entry name" value="DrrB"/>
    <property type="match status" value="1"/>
</dbReference>
<feature type="transmembrane region" description="Helical" evidence="5">
    <location>
        <begin position="179"/>
        <end position="199"/>
    </location>
</feature>
<evidence type="ECO:0000256" key="4">
    <source>
        <dbReference type="ARBA" id="ARBA00023136"/>
    </source>
</evidence>
<evidence type="ECO:0000259" key="6">
    <source>
        <dbReference type="PROSITE" id="PS51012"/>
    </source>
</evidence>
<organism evidence="7 8">
    <name type="scientific">Methanohalarchaeum thermophilum</name>
    <dbReference type="NCBI Taxonomy" id="1903181"/>
    <lineage>
        <taxon>Archaea</taxon>
        <taxon>Methanobacteriati</taxon>
        <taxon>Methanobacteriota</taxon>
        <taxon>Methanonatronarchaeia</taxon>
        <taxon>Methanonatronarchaeales</taxon>
        <taxon>Methanonatronarchaeaceae</taxon>
        <taxon>Candidatus Methanohalarchaeum</taxon>
    </lineage>
</organism>
<accession>A0A1Q6DU76</accession>
<dbReference type="GO" id="GO:0140359">
    <property type="term" value="F:ABC-type transporter activity"/>
    <property type="evidence" value="ECO:0007669"/>
    <property type="project" value="InterPro"/>
</dbReference>